<dbReference type="InterPro" id="IPR029044">
    <property type="entry name" value="Nucleotide-diphossugar_trans"/>
</dbReference>
<dbReference type="CDD" id="cd00761">
    <property type="entry name" value="Glyco_tranf_GTA_type"/>
    <property type="match status" value="1"/>
</dbReference>
<evidence type="ECO:0000313" key="3">
    <source>
        <dbReference type="Proteomes" id="UP000540656"/>
    </source>
</evidence>
<dbReference type="SUPFAM" id="SSF53448">
    <property type="entry name" value="Nucleotide-diphospho-sugar transferases"/>
    <property type="match status" value="1"/>
</dbReference>
<dbReference type="EMBL" id="JACCAA010000001">
    <property type="protein sequence ID" value="NYG58563.1"/>
    <property type="molecule type" value="Genomic_DNA"/>
</dbReference>
<comment type="caution">
    <text evidence="2">The sequence shown here is derived from an EMBL/GenBank/DDBJ whole genome shotgun (WGS) entry which is preliminary data.</text>
</comment>
<dbReference type="Pfam" id="PF00535">
    <property type="entry name" value="Glycos_transf_2"/>
    <property type="match status" value="1"/>
</dbReference>
<dbReference type="Proteomes" id="UP000540656">
    <property type="component" value="Unassembled WGS sequence"/>
</dbReference>
<dbReference type="AlphaFoldDB" id="A0A7Y9S1U3"/>
<dbReference type="InterPro" id="IPR001173">
    <property type="entry name" value="Glyco_trans_2-like"/>
</dbReference>
<keyword evidence="3" id="KW-1185">Reference proteome</keyword>
<evidence type="ECO:0000313" key="2">
    <source>
        <dbReference type="EMBL" id="NYG58563.1"/>
    </source>
</evidence>
<proteinExistence type="predicted"/>
<name>A0A7Y9S1U3_9ACTN</name>
<dbReference type="Gene3D" id="3.90.550.10">
    <property type="entry name" value="Spore Coat Polysaccharide Biosynthesis Protein SpsA, Chain A"/>
    <property type="match status" value="1"/>
</dbReference>
<evidence type="ECO:0000259" key="1">
    <source>
        <dbReference type="Pfam" id="PF00535"/>
    </source>
</evidence>
<dbReference type="RefSeq" id="WP_179501715.1">
    <property type="nucleotide sequence ID" value="NZ_JACCAA010000001.1"/>
</dbReference>
<reference evidence="2 3" key="1">
    <citation type="submission" date="2020-07" db="EMBL/GenBank/DDBJ databases">
        <title>Sequencing the genomes of 1000 actinobacteria strains.</title>
        <authorList>
            <person name="Klenk H.-P."/>
        </authorList>
    </citation>
    <scope>NUCLEOTIDE SEQUENCE [LARGE SCALE GENOMIC DNA]</scope>
    <source>
        <strain evidence="2 3">DSM 23819</strain>
    </source>
</reference>
<feature type="domain" description="Glycosyltransferase 2-like" evidence="1">
    <location>
        <begin position="345"/>
        <end position="461"/>
    </location>
</feature>
<gene>
    <name evidence="2" type="ORF">BJ980_001486</name>
</gene>
<accession>A0A7Y9S1U3</accession>
<organism evidence="2 3">
    <name type="scientific">Nocardioides daedukensis</name>
    <dbReference type="NCBI Taxonomy" id="634462"/>
    <lineage>
        <taxon>Bacteria</taxon>
        <taxon>Bacillati</taxon>
        <taxon>Actinomycetota</taxon>
        <taxon>Actinomycetes</taxon>
        <taxon>Propionibacteriales</taxon>
        <taxon>Nocardioidaceae</taxon>
        <taxon>Nocardioides</taxon>
    </lineage>
</organism>
<protein>
    <recommendedName>
        <fullName evidence="1">Glycosyltransferase 2-like domain-containing protein</fullName>
    </recommendedName>
</protein>
<sequence length="571" mass="61811">MTLQDLKTTGRRQLRRLRDGLTPAPAPVVEEWATPPERGAARPDVHALVLAGPLLTQGLAREWTQTVPANPIGVTAAQAFTGIDVMLLEYVDGELVGREESDAAILLRQATNAGVPVVVWATAGGPPVRAEALAAATPFVHVADEHQVEAWRAVAPDVLVLPRGTSVRRHGHMGPIRNGATIRVDGPVAPEVAGMVATHLSRAIRPLEDISVIQEDPEVPLSLPMRRRTGDPVPIAQAAVLVDGPRRNLHDTTAILEAGALRTAAITLGRLPVPADIEPLVHSAADARGLRSEIIARIQQVELRDREALMLHRAIHAGHTLGSRVDQLLDRSGVRPASVADRSVSAIVPTNRTHELDNVLSNLGRQAHRDFELVLVLHGIDVDAADLEVRAKEAGVPRLKVVHAPRTATLGTCMNLGVDVAEGAFVAKMDDDNYYGSHFLTDLLDSVESSGAGIVGKWAHYVWLQSNGAVVLRYPEAENTYVRRIQGGSMLFVGDLVREIRFSDIPRAVDSDILDRSMLAGVKIWSADRFNYVSVRGVDRHAHTWTVDDASFMTASGRLAFYGDPRQHVEV</sequence>